<feature type="region of interest" description="Disordered" evidence="2">
    <location>
        <begin position="540"/>
        <end position="598"/>
    </location>
</feature>
<keyword evidence="1" id="KW-0863">Zinc-finger</keyword>
<dbReference type="InterPro" id="IPR001878">
    <property type="entry name" value="Znf_CCHC"/>
</dbReference>
<dbReference type="AlphaFoldDB" id="A0A397XUC9"/>
<dbReference type="PROSITE" id="PS50158">
    <property type="entry name" value="ZF_CCHC"/>
    <property type="match status" value="2"/>
</dbReference>
<dbReference type="EMBL" id="CM010636">
    <property type="protein sequence ID" value="RID44899.1"/>
    <property type="molecule type" value="Genomic_DNA"/>
</dbReference>
<dbReference type="Pfam" id="PF14111">
    <property type="entry name" value="DUF4283"/>
    <property type="match status" value="1"/>
</dbReference>
<dbReference type="SUPFAM" id="SSF57756">
    <property type="entry name" value="Retrovirus zinc finger-like domains"/>
    <property type="match status" value="2"/>
</dbReference>
<feature type="compositionally biased region" description="Low complexity" evidence="2">
    <location>
        <begin position="363"/>
        <end position="381"/>
    </location>
</feature>
<evidence type="ECO:0000256" key="2">
    <source>
        <dbReference type="SAM" id="MobiDB-lite"/>
    </source>
</evidence>
<sequence length="598" mass="65651">MDPSSPLGTRTGYIPFKQTGTLQFLYHQSIDSSCHLRSQVVLPISDLTLPEKRTIRKTRRTDLHILLPLVGFKILQQSPVFGSLPSTTSSAAQLLAAFSSILFCGVENPRSDSSTVPQAKTKATINRFLRRLSPQNFSPSGIPRVIIPDEVYTKGAELHKDFLVCRFFGRVPAYSLIQNVLNYLWGKGKHLEIHMLPQSNSVLVRLQNEFIREKVLQKRYWYVDTSMFYVSQRSEHPEDYSPSLQRIQLWAHLKGVPFDLMYDAGLSHIAGQIGDPRETDDWTLCLTSISTAHVKVEIDTTISLPSQVEVGRSNGTFVTVDVEYPWVPPSCAHCKEVGHIQRHCPLLPPPAAPTPKQNPPSKNPNAKPSSSSHPPKKANPSTKFCFSCRSMGHLMNNCPKGPQDWTLVNRRKLPTAVDSQTTPPLAKIPIPTSNSQSGPTPVPTSSDRSQNPPVSLPSTPAVSSLQPETEIDPPSMEIDSPCPTKETIIDCSDMDFSSAEASVLALPAVFKDRPIIISNNLLPTKKPSILSLNPFCSLPSDTPTHHPTQPPPLSALLPPSSNTEPSPIQTQTITPSSPKFSTPVSSSFDLLPESAPSG</sequence>
<feature type="region of interest" description="Disordered" evidence="2">
    <location>
        <begin position="345"/>
        <end position="381"/>
    </location>
</feature>
<feature type="domain" description="CCHC-type" evidence="3">
    <location>
        <begin position="331"/>
        <end position="345"/>
    </location>
</feature>
<protein>
    <recommendedName>
        <fullName evidence="3">CCHC-type domain-containing protein</fullName>
    </recommendedName>
</protein>
<feature type="compositionally biased region" description="Low complexity" evidence="2">
    <location>
        <begin position="574"/>
        <end position="588"/>
    </location>
</feature>
<dbReference type="Proteomes" id="UP000264353">
    <property type="component" value="Chromosome A9"/>
</dbReference>
<organism evidence="4 5">
    <name type="scientific">Brassica campestris</name>
    <name type="common">Field mustard</name>
    <dbReference type="NCBI Taxonomy" id="3711"/>
    <lineage>
        <taxon>Eukaryota</taxon>
        <taxon>Viridiplantae</taxon>
        <taxon>Streptophyta</taxon>
        <taxon>Embryophyta</taxon>
        <taxon>Tracheophyta</taxon>
        <taxon>Spermatophyta</taxon>
        <taxon>Magnoliopsida</taxon>
        <taxon>eudicotyledons</taxon>
        <taxon>Gunneridae</taxon>
        <taxon>Pentapetalae</taxon>
        <taxon>rosids</taxon>
        <taxon>malvids</taxon>
        <taxon>Brassicales</taxon>
        <taxon>Brassicaceae</taxon>
        <taxon>Brassiceae</taxon>
        <taxon>Brassica</taxon>
    </lineage>
</organism>
<dbReference type="GO" id="GO:0008270">
    <property type="term" value="F:zinc ion binding"/>
    <property type="evidence" value="ECO:0007669"/>
    <property type="project" value="UniProtKB-KW"/>
</dbReference>
<dbReference type="InterPro" id="IPR040256">
    <property type="entry name" value="At4g02000-like"/>
</dbReference>
<feature type="domain" description="CCHC-type" evidence="3">
    <location>
        <begin position="385"/>
        <end position="400"/>
    </location>
</feature>
<evidence type="ECO:0000313" key="5">
    <source>
        <dbReference type="Proteomes" id="UP000264353"/>
    </source>
</evidence>
<evidence type="ECO:0000313" key="4">
    <source>
        <dbReference type="EMBL" id="RID44899.1"/>
    </source>
</evidence>
<dbReference type="InterPro" id="IPR036875">
    <property type="entry name" value="Znf_CCHC_sf"/>
</dbReference>
<proteinExistence type="predicted"/>
<feature type="region of interest" description="Disordered" evidence="2">
    <location>
        <begin position="415"/>
        <end position="481"/>
    </location>
</feature>
<evidence type="ECO:0000259" key="3">
    <source>
        <dbReference type="PROSITE" id="PS50158"/>
    </source>
</evidence>
<keyword evidence="1" id="KW-0862">Zinc</keyword>
<feature type="non-terminal residue" evidence="4">
    <location>
        <position position="598"/>
    </location>
</feature>
<feature type="compositionally biased region" description="Pro residues" evidence="2">
    <location>
        <begin position="346"/>
        <end position="362"/>
    </location>
</feature>
<dbReference type="Pfam" id="PF00098">
    <property type="entry name" value="zf-CCHC"/>
    <property type="match status" value="1"/>
</dbReference>
<dbReference type="Gene3D" id="4.10.60.10">
    <property type="entry name" value="Zinc finger, CCHC-type"/>
    <property type="match status" value="1"/>
</dbReference>
<gene>
    <name evidence="4" type="ORF">BRARA_I01664</name>
</gene>
<dbReference type="PANTHER" id="PTHR31286:SF90">
    <property type="entry name" value="DUF4283 DOMAIN-CONTAINING PROTEIN"/>
    <property type="match status" value="1"/>
</dbReference>
<feature type="compositionally biased region" description="Polar residues" evidence="2">
    <location>
        <begin position="562"/>
        <end position="573"/>
    </location>
</feature>
<evidence type="ECO:0000256" key="1">
    <source>
        <dbReference type="PROSITE-ProRule" id="PRU00047"/>
    </source>
</evidence>
<dbReference type="GO" id="GO:0003676">
    <property type="term" value="F:nucleic acid binding"/>
    <property type="evidence" value="ECO:0007669"/>
    <property type="project" value="InterPro"/>
</dbReference>
<dbReference type="InterPro" id="IPR025558">
    <property type="entry name" value="DUF4283"/>
</dbReference>
<reference evidence="4 5" key="1">
    <citation type="submission" date="2018-06" db="EMBL/GenBank/DDBJ databases">
        <title>WGS assembly of Brassica rapa FPsc.</title>
        <authorList>
            <person name="Bowman J."/>
            <person name="Kohchi T."/>
            <person name="Yamato K."/>
            <person name="Jenkins J."/>
            <person name="Shu S."/>
            <person name="Ishizaki K."/>
            <person name="Yamaoka S."/>
            <person name="Nishihama R."/>
            <person name="Nakamura Y."/>
            <person name="Berger F."/>
            <person name="Adam C."/>
            <person name="Aki S."/>
            <person name="Althoff F."/>
            <person name="Araki T."/>
            <person name="Arteaga-Vazquez M."/>
            <person name="Balasubrmanian S."/>
            <person name="Bauer D."/>
            <person name="Boehm C."/>
            <person name="Briginshaw L."/>
            <person name="Caballero-Perez J."/>
            <person name="Catarino B."/>
            <person name="Chen F."/>
            <person name="Chiyoda S."/>
            <person name="Chovatia M."/>
            <person name="Davies K."/>
            <person name="Delmans M."/>
            <person name="Demura T."/>
            <person name="Dierschke T."/>
            <person name="Dolan L."/>
            <person name="Dorantes-Acosta A."/>
            <person name="Eklund D."/>
            <person name="Florent S."/>
            <person name="Flores-Sandoval E."/>
            <person name="Fujiyama A."/>
            <person name="Fukuzawa H."/>
            <person name="Galik B."/>
            <person name="Grimanelli D."/>
            <person name="Grimwood J."/>
            <person name="Grossniklaus U."/>
            <person name="Hamada T."/>
            <person name="Haseloff J."/>
            <person name="Hetherington A."/>
            <person name="Higo A."/>
            <person name="Hirakawa Y."/>
            <person name="Hundley H."/>
            <person name="Ikeda Y."/>
            <person name="Inoue K."/>
            <person name="Inoue S."/>
            <person name="Ishida S."/>
            <person name="Jia Q."/>
            <person name="Kakita M."/>
            <person name="Kanazawa T."/>
            <person name="Kawai Y."/>
            <person name="Kawashima T."/>
            <person name="Kennedy M."/>
            <person name="Kinose K."/>
            <person name="Kinoshita T."/>
            <person name="Kohara Y."/>
            <person name="Koide E."/>
            <person name="Komatsu K."/>
            <person name="Kopischke S."/>
            <person name="Kubo M."/>
            <person name="Kyozuka J."/>
            <person name="Lagercrantz U."/>
            <person name="Lin S."/>
            <person name="Lindquist E."/>
            <person name="Lipzen A."/>
            <person name="Lu C."/>
            <person name="Luna E."/>
            <person name="Martienssen R."/>
            <person name="Minamino N."/>
            <person name="Mizutani M."/>
            <person name="Mizutani M."/>
            <person name="Mochizuki N."/>
            <person name="Monte I."/>
            <person name="Mosher R."/>
            <person name="Nagasaki H."/>
            <person name="Nakagami H."/>
            <person name="Naramoto S."/>
            <person name="Nishitani K."/>
            <person name="Ohtani M."/>
            <person name="Okamoto T."/>
            <person name="Okumura M."/>
            <person name="Phillips J."/>
            <person name="Pollak B."/>
            <person name="Reinders A."/>
            <person name="Roevekamp M."/>
            <person name="Sano R."/>
            <person name="Sawa S."/>
            <person name="Schmid M."/>
            <person name="Shirakawa M."/>
            <person name="Solano R."/>
            <person name="Spunde A."/>
            <person name="Suetsugu N."/>
            <person name="Sugano S."/>
            <person name="Sugiyama A."/>
            <person name="Sun R."/>
            <person name="Suzuki Y."/>
            <person name="Takenaka M."/>
            <person name="Takezawa D."/>
            <person name="Tomogane H."/>
            <person name="Tsuzuki M."/>
            <person name="Ueda T."/>
            <person name="Umeda M."/>
            <person name="Ward J."/>
            <person name="Watanabe Y."/>
            <person name="Yazaki K."/>
            <person name="Yokoyama R."/>
            <person name="Yoshitake Y."/>
            <person name="Yotsui I."/>
            <person name="Zachgo S."/>
            <person name="Schmutz J."/>
        </authorList>
    </citation>
    <scope>NUCLEOTIDE SEQUENCE [LARGE SCALE GENOMIC DNA]</scope>
    <source>
        <strain evidence="5">cv. B-3</strain>
    </source>
</reference>
<feature type="compositionally biased region" description="Polar residues" evidence="2">
    <location>
        <begin position="431"/>
        <end position="467"/>
    </location>
</feature>
<dbReference type="SMART" id="SM00343">
    <property type="entry name" value="ZnF_C2HC"/>
    <property type="match status" value="2"/>
</dbReference>
<keyword evidence="1" id="KW-0479">Metal-binding</keyword>
<dbReference type="PANTHER" id="PTHR31286">
    <property type="entry name" value="GLYCINE-RICH CELL WALL STRUCTURAL PROTEIN 1.8-LIKE"/>
    <property type="match status" value="1"/>
</dbReference>
<name>A0A397XUC9_BRACM</name>
<accession>A0A397XUC9</accession>